<evidence type="ECO:0000313" key="3">
    <source>
        <dbReference type="EMBL" id="KAK4207509.1"/>
    </source>
</evidence>
<proteinExistence type="predicted"/>
<feature type="region of interest" description="Disordered" evidence="1">
    <location>
        <begin position="1"/>
        <end position="60"/>
    </location>
</feature>
<evidence type="ECO:0000256" key="1">
    <source>
        <dbReference type="SAM" id="MobiDB-lite"/>
    </source>
</evidence>
<reference evidence="3" key="2">
    <citation type="submission" date="2023-05" db="EMBL/GenBank/DDBJ databases">
        <authorList>
            <consortium name="Lawrence Berkeley National Laboratory"/>
            <person name="Steindorff A."/>
            <person name="Hensen N."/>
            <person name="Bonometti L."/>
            <person name="Westerberg I."/>
            <person name="Brannstrom I.O."/>
            <person name="Guillou S."/>
            <person name="Cros-Aarteil S."/>
            <person name="Calhoun S."/>
            <person name="Haridas S."/>
            <person name="Kuo A."/>
            <person name="Mondo S."/>
            <person name="Pangilinan J."/>
            <person name="Riley R."/>
            <person name="Labutti K."/>
            <person name="Andreopoulos B."/>
            <person name="Lipzen A."/>
            <person name="Chen C."/>
            <person name="Yanf M."/>
            <person name="Daum C."/>
            <person name="Ng V."/>
            <person name="Clum A."/>
            <person name="Ohm R."/>
            <person name="Martin F."/>
            <person name="Silar P."/>
            <person name="Natvig D."/>
            <person name="Lalanne C."/>
            <person name="Gautier V."/>
            <person name="Ament-Velasquez S.L."/>
            <person name="Kruys A."/>
            <person name="Hutchinson M.I."/>
            <person name="Powell A.J."/>
            <person name="Barry K."/>
            <person name="Miller A.N."/>
            <person name="Grigoriev I.V."/>
            <person name="Debuchy R."/>
            <person name="Gladieux P."/>
            <person name="Thoren M.H."/>
            <person name="Johannesson H."/>
        </authorList>
    </citation>
    <scope>NUCLEOTIDE SEQUENCE</scope>
    <source>
        <strain evidence="3">PSN293</strain>
    </source>
</reference>
<feature type="compositionally biased region" description="Low complexity" evidence="1">
    <location>
        <begin position="95"/>
        <end position="104"/>
    </location>
</feature>
<dbReference type="Proteomes" id="UP001301769">
    <property type="component" value="Unassembled WGS sequence"/>
</dbReference>
<comment type="caution">
    <text evidence="3">The sequence shown here is derived from an EMBL/GenBank/DDBJ whole genome shotgun (WGS) entry which is preliminary data.</text>
</comment>
<feature type="compositionally biased region" description="Low complexity" evidence="1">
    <location>
        <begin position="12"/>
        <end position="26"/>
    </location>
</feature>
<evidence type="ECO:0000256" key="2">
    <source>
        <dbReference type="SAM" id="Phobius"/>
    </source>
</evidence>
<feature type="compositionally biased region" description="Basic and acidic residues" evidence="1">
    <location>
        <begin position="116"/>
        <end position="126"/>
    </location>
</feature>
<feature type="transmembrane region" description="Helical" evidence="2">
    <location>
        <begin position="68"/>
        <end position="87"/>
    </location>
</feature>
<organism evidence="3 4">
    <name type="scientific">Rhypophila decipiens</name>
    <dbReference type="NCBI Taxonomy" id="261697"/>
    <lineage>
        <taxon>Eukaryota</taxon>
        <taxon>Fungi</taxon>
        <taxon>Dikarya</taxon>
        <taxon>Ascomycota</taxon>
        <taxon>Pezizomycotina</taxon>
        <taxon>Sordariomycetes</taxon>
        <taxon>Sordariomycetidae</taxon>
        <taxon>Sordariales</taxon>
        <taxon>Naviculisporaceae</taxon>
        <taxon>Rhypophila</taxon>
    </lineage>
</organism>
<evidence type="ECO:0000313" key="4">
    <source>
        <dbReference type="Proteomes" id="UP001301769"/>
    </source>
</evidence>
<keyword evidence="2" id="KW-0812">Transmembrane</keyword>
<dbReference type="EMBL" id="MU858290">
    <property type="protein sequence ID" value="KAK4207509.1"/>
    <property type="molecule type" value="Genomic_DNA"/>
</dbReference>
<reference evidence="3" key="1">
    <citation type="journal article" date="2023" name="Mol. Phylogenet. Evol.">
        <title>Genome-scale phylogeny and comparative genomics of the fungal order Sordariales.</title>
        <authorList>
            <person name="Hensen N."/>
            <person name="Bonometti L."/>
            <person name="Westerberg I."/>
            <person name="Brannstrom I.O."/>
            <person name="Guillou S."/>
            <person name="Cros-Aarteil S."/>
            <person name="Calhoun S."/>
            <person name="Haridas S."/>
            <person name="Kuo A."/>
            <person name="Mondo S."/>
            <person name="Pangilinan J."/>
            <person name="Riley R."/>
            <person name="LaButti K."/>
            <person name="Andreopoulos B."/>
            <person name="Lipzen A."/>
            <person name="Chen C."/>
            <person name="Yan M."/>
            <person name="Daum C."/>
            <person name="Ng V."/>
            <person name="Clum A."/>
            <person name="Steindorff A."/>
            <person name="Ohm R.A."/>
            <person name="Martin F."/>
            <person name="Silar P."/>
            <person name="Natvig D.O."/>
            <person name="Lalanne C."/>
            <person name="Gautier V."/>
            <person name="Ament-Velasquez S.L."/>
            <person name="Kruys A."/>
            <person name="Hutchinson M.I."/>
            <person name="Powell A.J."/>
            <person name="Barry K."/>
            <person name="Miller A.N."/>
            <person name="Grigoriev I.V."/>
            <person name="Debuchy R."/>
            <person name="Gladieux P."/>
            <person name="Hiltunen Thoren M."/>
            <person name="Johannesson H."/>
        </authorList>
    </citation>
    <scope>NUCLEOTIDE SEQUENCE</scope>
    <source>
        <strain evidence="3">PSN293</strain>
    </source>
</reference>
<gene>
    <name evidence="3" type="ORF">QBC37DRAFT_487455</name>
</gene>
<keyword evidence="2" id="KW-0472">Membrane</keyword>
<dbReference type="AlphaFoldDB" id="A0AAN6XVM1"/>
<feature type="region of interest" description="Disordered" evidence="1">
    <location>
        <begin position="94"/>
        <end position="126"/>
    </location>
</feature>
<keyword evidence="4" id="KW-1185">Reference proteome</keyword>
<name>A0AAN6XVM1_9PEZI</name>
<keyword evidence="2" id="KW-1133">Transmembrane helix</keyword>
<accession>A0AAN6XVM1</accession>
<protein>
    <submittedName>
        <fullName evidence="3">Uncharacterized protein</fullName>
    </submittedName>
</protein>
<sequence>MLTSRITRLAPRAAGAASRNTTTARASYQMQQSRNIGAAPGQGQSEGDMGGPGGQEAYPFTNKKHRTYATQTAVASVAALGALYYFLGGSKDTKTTTSTGADKGQAGTNPNGQAMDKVEKFGRSRN</sequence>